<accession>A0ABU3BUE0</accession>
<reference evidence="1 2" key="1">
    <citation type="submission" date="2023-09" db="EMBL/GenBank/DDBJ databases">
        <authorList>
            <person name="Rey-Velasco X."/>
        </authorList>
    </citation>
    <scope>NUCLEOTIDE SEQUENCE [LARGE SCALE GENOMIC DNA]</scope>
    <source>
        <strain evidence="1 2">F394</strain>
    </source>
</reference>
<name>A0ABU3BUE0_9BACT</name>
<sequence length="159" mass="16574">MLTFESALAALARAEVRFLVVGGLAVARAGYVRVTDDVDLLVEGGAANLRRLIDTLATFGSGAAAELDVSDFPLEEGAVRVAEDFDIDLFTVMSGHTYADLLPFSAPLDVGGAAVRFLGAEGLIRLKGDSLRPKDQTDVAALRAILAGRDPDAGESADP</sequence>
<protein>
    <recommendedName>
        <fullName evidence="3">Nucleotidyl transferase AbiEii toxin, Type IV TA system</fullName>
    </recommendedName>
</protein>
<evidence type="ECO:0000313" key="2">
    <source>
        <dbReference type="Proteomes" id="UP001267426"/>
    </source>
</evidence>
<organism evidence="1 2">
    <name type="scientific">Rubrivirga litoralis</name>
    <dbReference type="NCBI Taxonomy" id="3075598"/>
    <lineage>
        <taxon>Bacteria</taxon>
        <taxon>Pseudomonadati</taxon>
        <taxon>Rhodothermota</taxon>
        <taxon>Rhodothermia</taxon>
        <taxon>Rhodothermales</taxon>
        <taxon>Rubricoccaceae</taxon>
        <taxon>Rubrivirga</taxon>
    </lineage>
</organism>
<evidence type="ECO:0008006" key="3">
    <source>
        <dbReference type="Google" id="ProtNLM"/>
    </source>
</evidence>
<proteinExistence type="predicted"/>
<dbReference type="InterPro" id="IPR043519">
    <property type="entry name" value="NT_sf"/>
</dbReference>
<evidence type="ECO:0000313" key="1">
    <source>
        <dbReference type="EMBL" id="MDT0632909.1"/>
    </source>
</evidence>
<dbReference type="Proteomes" id="UP001267426">
    <property type="component" value="Unassembled WGS sequence"/>
</dbReference>
<dbReference type="Gene3D" id="3.30.460.40">
    <property type="match status" value="1"/>
</dbReference>
<dbReference type="SUPFAM" id="SSF81301">
    <property type="entry name" value="Nucleotidyltransferase"/>
    <property type="match status" value="1"/>
</dbReference>
<dbReference type="RefSeq" id="WP_311665274.1">
    <property type="nucleotide sequence ID" value="NZ_JAVRHT010000042.1"/>
</dbReference>
<dbReference type="EMBL" id="JAVRHT010000042">
    <property type="protein sequence ID" value="MDT0632909.1"/>
    <property type="molecule type" value="Genomic_DNA"/>
</dbReference>
<keyword evidence="2" id="KW-1185">Reference proteome</keyword>
<comment type="caution">
    <text evidence="1">The sequence shown here is derived from an EMBL/GenBank/DDBJ whole genome shotgun (WGS) entry which is preliminary data.</text>
</comment>
<gene>
    <name evidence="1" type="ORF">RM540_14220</name>
</gene>